<evidence type="ECO:0008006" key="3">
    <source>
        <dbReference type="Google" id="ProtNLM"/>
    </source>
</evidence>
<evidence type="ECO:0000313" key="1">
    <source>
        <dbReference type="EMBL" id="MCS0808669.1"/>
    </source>
</evidence>
<sequence>MSQQKDIESRLQNWSRWCQVRTRPSDANSITGFICDRMRKAALGNVWSGHEVSDPVDEVDAVLLERTVVKLIPKQFLLLKMYYVTRLPADITCRRLRIRVRPSLHFDQAMTEAKAAIEKLLTLEA</sequence>
<comment type="caution">
    <text evidence="1">The sequence shown here is derived from an EMBL/GenBank/DDBJ whole genome shotgun (WGS) entry which is preliminary data.</text>
</comment>
<reference evidence="1 2" key="1">
    <citation type="submission" date="2022-08" db="EMBL/GenBank/DDBJ databases">
        <title>Reclassification of Massilia species as members of the genera Telluria, Duganella, Pseudoduganella, Mokoshia gen. nov. and Zemynaea gen. nov. using orthogonal and non-orthogonal genome-based approaches.</title>
        <authorList>
            <person name="Bowman J.P."/>
        </authorList>
    </citation>
    <scope>NUCLEOTIDE SEQUENCE [LARGE SCALE GENOMIC DNA]</scope>
    <source>
        <strain evidence="1 2">JCM 31605</strain>
    </source>
</reference>
<proteinExistence type="predicted"/>
<evidence type="ECO:0000313" key="2">
    <source>
        <dbReference type="Proteomes" id="UP001206126"/>
    </source>
</evidence>
<name>A0ABT2DCT4_9BURK</name>
<dbReference type="EMBL" id="JANUHB010000002">
    <property type="protein sequence ID" value="MCS0808669.1"/>
    <property type="molecule type" value="Genomic_DNA"/>
</dbReference>
<dbReference type="RefSeq" id="WP_258822433.1">
    <property type="nucleotide sequence ID" value="NZ_JANUHB010000002.1"/>
</dbReference>
<organism evidence="1 2">
    <name type="scientific">Massilia agilis</name>
    <dbReference type="NCBI Taxonomy" id="1811226"/>
    <lineage>
        <taxon>Bacteria</taxon>
        <taxon>Pseudomonadati</taxon>
        <taxon>Pseudomonadota</taxon>
        <taxon>Betaproteobacteria</taxon>
        <taxon>Burkholderiales</taxon>
        <taxon>Oxalobacteraceae</taxon>
        <taxon>Telluria group</taxon>
        <taxon>Massilia</taxon>
    </lineage>
</organism>
<dbReference type="Proteomes" id="UP001206126">
    <property type="component" value="Unassembled WGS sequence"/>
</dbReference>
<gene>
    <name evidence="1" type="ORF">NX774_12135</name>
</gene>
<protein>
    <recommendedName>
        <fullName evidence="3">Antitermination protein Q</fullName>
    </recommendedName>
</protein>
<accession>A0ABT2DCT4</accession>
<keyword evidence="2" id="KW-1185">Reference proteome</keyword>